<dbReference type="RefSeq" id="WP_073599107.1">
    <property type="nucleotide sequence ID" value="NZ_MRCB01000007.1"/>
</dbReference>
<dbReference type="Pfam" id="PF01925">
    <property type="entry name" value="TauE"/>
    <property type="match status" value="1"/>
</dbReference>
<keyword evidence="3" id="KW-0813">Transport</keyword>
<dbReference type="EMBL" id="MRCB01000007">
    <property type="protein sequence ID" value="OKH24122.1"/>
    <property type="molecule type" value="Genomic_DNA"/>
</dbReference>
<dbReference type="STRING" id="1921803.NIES593_08160"/>
<protein>
    <recommendedName>
        <fullName evidence="8">Probable membrane transporter protein</fullName>
    </recommendedName>
</protein>
<keyword evidence="5 8" id="KW-0812">Transmembrane</keyword>
<accession>A0A1U7HKK7</accession>
<dbReference type="InterPro" id="IPR052017">
    <property type="entry name" value="TSUP"/>
</dbReference>
<dbReference type="PANTHER" id="PTHR30269:SF0">
    <property type="entry name" value="MEMBRANE TRANSPORTER PROTEIN YFCA-RELATED"/>
    <property type="match status" value="1"/>
</dbReference>
<comment type="similarity">
    <text evidence="2 8">Belongs to the 4-toluene sulfonate uptake permease (TSUP) (TC 2.A.102) family.</text>
</comment>
<keyword evidence="4 8" id="KW-1003">Cell membrane</keyword>
<feature type="transmembrane region" description="Helical" evidence="8">
    <location>
        <begin position="186"/>
        <end position="204"/>
    </location>
</feature>
<evidence type="ECO:0000256" key="6">
    <source>
        <dbReference type="ARBA" id="ARBA00022989"/>
    </source>
</evidence>
<reference evidence="9 10" key="1">
    <citation type="submission" date="2016-11" db="EMBL/GenBank/DDBJ databases">
        <title>Draft Genome Sequences of Nine Cyanobacterial Strains from Diverse Habitats.</title>
        <authorList>
            <person name="Zhu T."/>
            <person name="Hou S."/>
            <person name="Lu X."/>
            <person name="Hess W.R."/>
        </authorList>
    </citation>
    <scope>NUCLEOTIDE SEQUENCE [LARGE SCALE GENOMIC DNA]</scope>
    <source>
        <strain evidence="9 10">NIES-593</strain>
    </source>
</reference>
<feature type="transmembrane region" description="Helical" evidence="8">
    <location>
        <begin position="76"/>
        <end position="95"/>
    </location>
</feature>
<dbReference type="OrthoDB" id="9807082at2"/>
<comment type="subcellular location">
    <subcellularLocation>
        <location evidence="1 8">Cell membrane</location>
        <topology evidence="1 8">Multi-pass membrane protein</topology>
    </subcellularLocation>
</comment>
<feature type="transmembrane region" description="Helical" evidence="8">
    <location>
        <begin position="101"/>
        <end position="119"/>
    </location>
</feature>
<feature type="transmembrane region" description="Helical" evidence="8">
    <location>
        <begin position="210"/>
        <end position="228"/>
    </location>
</feature>
<evidence type="ECO:0000313" key="10">
    <source>
        <dbReference type="Proteomes" id="UP000186868"/>
    </source>
</evidence>
<evidence type="ECO:0000256" key="8">
    <source>
        <dbReference type="RuleBase" id="RU363041"/>
    </source>
</evidence>
<evidence type="ECO:0000313" key="9">
    <source>
        <dbReference type="EMBL" id="OKH24122.1"/>
    </source>
</evidence>
<evidence type="ECO:0000256" key="2">
    <source>
        <dbReference type="ARBA" id="ARBA00009142"/>
    </source>
</evidence>
<evidence type="ECO:0000256" key="4">
    <source>
        <dbReference type="ARBA" id="ARBA00022475"/>
    </source>
</evidence>
<dbReference type="AlphaFoldDB" id="A0A1U7HKK7"/>
<gene>
    <name evidence="9" type="ORF">NIES593_08160</name>
</gene>
<dbReference type="PANTHER" id="PTHR30269">
    <property type="entry name" value="TRANSMEMBRANE PROTEIN YFCA"/>
    <property type="match status" value="1"/>
</dbReference>
<keyword evidence="7 8" id="KW-0472">Membrane</keyword>
<sequence>MSIKALDVFYLFASALAAGALNAITGGGSFVSFPVLVFVGVPTISANATNSAALFPGVLASVTAYRRTIFPIKKRLIGLLVGSIIGGIVGGLLLIHTRETTFRQVIPFLMLFATLLFAFKDEVTRRVRSITTNRITISYSLGIVVLVSLVAIYGGFFGGGLGILLLATLTLAGIEDTKDAVAAGRLLSAAINGISLIPLLLSGLVRPQLALLMALGAILGGYFGAILVRYLPTRVIRQFVILVGATVTCYFFLNL</sequence>
<feature type="transmembrane region" description="Helical" evidence="8">
    <location>
        <begin position="131"/>
        <end position="150"/>
    </location>
</feature>
<evidence type="ECO:0000256" key="3">
    <source>
        <dbReference type="ARBA" id="ARBA00022448"/>
    </source>
</evidence>
<proteinExistence type="inferred from homology"/>
<evidence type="ECO:0000256" key="1">
    <source>
        <dbReference type="ARBA" id="ARBA00004651"/>
    </source>
</evidence>
<dbReference type="Proteomes" id="UP000186868">
    <property type="component" value="Unassembled WGS sequence"/>
</dbReference>
<organism evidence="9 10">
    <name type="scientific">Hydrococcus rivularis NIES-593</name>
    <dbReference type="NCBI Taxonomy" id="1921803"/>
    <lineage>
        <taxon>Bacteria</taxon>
        <taxon>Bacillati</taxon>
        <taxon>Cyanobacteriota</taxon>
        <taxon>Cyanophyceae</taxon>
        <taxon>Pleurocapsales</taxon>
        <taxon>Hydrococcaceae</taxon>
        <taxon>Hydrococcus</taxon>
    </lineage>
</organism>
<feature type="transmembrane region" description="Helical" evidence="8">
    <location>
        <begin position="235"/>
        <end position="253"/>
    </location>
</feature>
<evidence type="ECO:0000256" key="5">
    <source>
        <dbReference type="ARBA" id="ARBA00022692"/>
    </source>
</evidence>
<comment type="caution">
    <text evidence="9">The sequence shown here is derived from an EMBL/GenBank/DDBJ whole genome shotgun (WGS) entry which is preliminary data.</text>
</comment>
<keyword evidence="10" id="KW-1185">Reference proteome</keyword>
<evidence type="ECO:0000256" key="7">
    <source>
        <dbReference type="ARBA" id="ARBA00023136"/>
    </source>
</evidence>
<dbReference type="GO" id="GO:0005886">
    <property type="term" value="C:plasma membrane"/>
    <property type="evidence" value="ECO:0007669"/>
    <property type="project" value="UniProtKB-SubCell"/>
</dbReference>
<keyword evidence="6 8" id="KW-1133">Transmembrane helix</keyword>
<name>A0A1U7HKK7_9CYAN</name>
<dbReference type="InterPro" id="IPR002781">
    <property type="entry name" value="TM_pro_TauE-like"/>
</dbReference>
<feature type="transmembrane region" description="Helical" evidence="8">
    <location>
        <begin position="33"/>
        <end position="55"/>
    </location>
</feature>